<dbReference type="InterPro" id="IPR013422">
    <property type="entry name" value="CRISPR-assoc_prot_Cas5_N"/>
</dbReference>
<dbReference type="Gene3D" id="3.30.70.2660">
    <property type="match status" value="1"/>
</dbReference>
<evidence type="ECO:0000313" key="2">
    <source>
        <dbReference type="EMBL" id="AMM54162.1"/>
    </source>
</evidence>
<dbReference type="GO" id="GO:0051607">
    <property type="term" value="P:defense response to virus"/>
    <property type="evidence" value="ECO:0007669"/>
    <property type="project" value="UniProtKB-KW"/>
</dbReference>
<proteinExistence type="predicted"/>
<organism evidence="2 3">
    <name type="scientific">Pyrococcus kukulkanii</name>
    <dbReference type="NCBI Taxonomy" id="1609559"/>
    <lineage>
        <taxon>Archaea</taxon>
        <taxon>Methanobacteriati</taxon>
        <taxon>Methanobacteriota</taxon>
        <taxon>Thermococci</taxon>
        <taxon>Thermococcales</taxon>
        <taxon>Thermococcaceae</taxon>
        <taxon>Pyrococcus</taxon>
    </lineage>
</organism>
<reference evidence="2 3" key="2">
    <citation type="journal article" date="2016" name="Int. J. Syst. Evol. Microbiol.">
        <title>Pyrococcus kukulkanii sp. nov., a hyperthermophilic, piezophilic archaeon isolated from a deep-sea hydrothermal vent.</title>
        <authorList>
            <person name="Callac N."/>
            <person name="Oger P."/>
            <person name="Lesongeur F."/>
            <person name="Rattray J.E."/>
            <person name="Vannier P."/>
            <person name="Michoud G."/>
            <person name="Beauverger M."/>
            <person name="Gayet N."/>
            <person name="Rouxel O."/>
            <person name="Jebbar M."/>
            <person name="Godfroy A."/>
        </authorList>
    </citation>
    <scope>NUCLEOTIDE SEQUENCE [LARGE SCALE GENOMIC DNA]</scope>
    <source>
        <strain evidence="2 3">NCB100</strain>
    </source>
</reference>
<dbReference type="AlphaFoldDB" id="A0A127B9Z6"/>
<dbReference type="Pfam" id="PF09704">
    <property type="entry name" value="Cas_Cas5d"/>
    <property type="match status" value="1"/>
</dbReference>
<dbReference type="STRING" id="1609559.TQ32_06485"/>
<dbReference type="OrthoDB" id="42959at2157"/>
<sequence>MLGLVVDARPIQAHFRIPHSSLLLETYPFPPKTTAIGMIAGCMGFRERDFLQLVRGVKYGVIIEDPGERIEEVSAIYKNPYSPSYPITRVSLYKPRFRMFFLGEDEIIERAYEAIQDPVYVPYMGESESLFYPPGKDFVEIVSVEEGEETTLRSVLPGDAKIKEFKPLRKRIQVPRMYEAPVDFIVKGKSRRAVYGRFIAYSGGFVELEEPLKVMLFDGEPVFVF</sequence>
<dbReference type="InterPro" id="IPR021124">
    <property type="entry name" value="CRISPR-assoc_prot_Cas5"/>
</dbReference>
<name>A0A127B9Z6_9EURY</name>
<evidence type="ECO:0000313" key="3">
    <source>
        <dbReference type="Proteomes" id="UP000070587"/>
    </source>
</evidence>
<gene>
    <name evidence="2" type="ORF">TQ32_06485</name>
</gene>
<keyword evidence="1" id="KW-0051">Antiviral defense</keyword>
<dbReference type="PATRIC" id="fig|1609559.3.peg.1361"/>
<dbReference type="EMBL" id="CP010835">
    <property type="protein sequence ID" value="AMM54162.1"/>
    <property type="molecule type" value="Genomic_DNA"/>
</dbReference>
<dbReference type="GO" id="GO:0043571">
    <property type="term" value="P:maintenance of CRISPR repeat elements"/>
    <property type="evidence" value="ECO:0007669"/>
    <property type="project" value="InterPro"/>
</dbReference>
<reference evidence="3" key="1">
    <citation type="submission" date="2015-02" db="EMBL/GenBank/DDBJ databases">
        <title>Pyrococcus kukulkanii sp. nov., a novel hyperthermophilic archaeon isolated from a deep-sea hydrothermal vent at the Guaymas Basin.</title>
        <authorList>
            <person name="Oger P.M."/>
            <person name="Callac N."/>
            <person name="Jebbar M."/>
            <person name="Godfroy A."/>
        </authorList>
    </citation>
    <scope>NUCLEOTIDE SEQUENCE [LARGE SCALE GENOMIC DNA]</scope>
    <source>
        <strain evidence="3">NCB100</strain>
    </source>
</reference>
<evidence type="ECO:0000256" key="1">
    <source>
        <dbReference type="ARBA" id="ARBA00023118"/>
    </source>
</evidence>
<protein>
    <submittedName>
        <fullName evidence="2">CRISPR-associated protein Cas5</fullName>
    </submittedName>
</protein>
<accession>A0A127B9Z6</accession>
<dbReference type="KEGG" id="pyc:TQ32_06485"/>
<dbReference type="NCBIfam" id="TIGR02593">
    <property type="entry name" value="CRISPR_cas5"/>
    <property type="match status" value="1"/>
</dbReference>
<dbReference type="Proteomes" id="UP000070587">
    <property type="component" value="Chromosome"/>
</dbReference>